<keyword evidence="1" id="KW-0812">Transmembrane</keyword>
<keyword evidence="3" id="KW-1185">Reference proteome</keyword>
<evidence type="ECO:0000256" key="1">
    <source>
        <dbReference type="SAM" id="Phobius"/>
    </source>
</evidence>
<gene>
    <name evidence="2" type="ordered locus">BN4_12044</name>
</gene>
<dbReference type="Proteomes" id="UP000011724">
    <property type="component" value="Chromosome"/>
</dbReference>
<reference evidence="2 3" key="1">
    <citation type="journal article" date="2013" name="PLoS ONE">
        <title>The first genomic and proteomic characterization of a deep-sea sulfate reducer: insights into the piezophilic lifestyle of Desulfovibrio piezophilus.</title>
        <authorList>
            <person name="Pradel N."/>
            <person name="Ji B."/>
            <person name="Gimenez G."/>
            <person name="Talla E."/>
            <person name="Lenoble P."/>
            <person name="Garel M."/>
            <person name="Tamburini C."/>
            <person name="Fourquet P."/>
            <person name="Lebrun R."/>
            <person name="Bertin P."/>
            <person name="Denis Y."/>
            <person name="Pophillat M."/>
            <person name="Barbe V."/>
            <person name="Ollivier B."/>
            <person name="Dolla A."/>
        </authorList>
    </citation>
    <scope>NUCLEOTIDE SEQUENCE [LARGE SCALE GENOMIC DNA]</scope>
    <source>
        <strain evidence="3">DSM 10523 / SB164P1</strain>
    </source>
</reference>
<dbReference type="OrthoDB" id="5458936at2"/>
<name>M1WR06_PSEP2</name>
<dbReference type="PATRIC" id="fig|879567.3.peg.2173"/>
<proteinExistence type="predicted"/>
<sequence length="98" mass="11405">MLKNMFRHFFVSFGALLYLTACPLFLYQYLGLMNDWPGVFLSVIDDASGDWWLDIDWSSPVIWSSLLLTTIMSIVYATCKRHDRGEYREPDVQSQPGF</sequence>
<dbReference type="EMBL" id="FO203427">
    <property type="protein sequence ID" value="CCH49279.1"/>
    <property type="molecule type" value="Genomic_DNA"/>
</dbReference>
<keyword evidence="1" id="KW-1133">Transmembrane helix</keyword>
<dbReference type="eggNOG" id="ENOG5030HF8">
    <property type="taxonomic scope" value="Bacteria"/>
</dbReference>
<accession>M1WR06</accession>
<keyword evidence="1" id="KW-0472">Membrane</keyword>
<feature type="transmembrane region" description="Helical" evidence="1">
    <location>
        <begin position="61"/>
        <end position="79"/>
    </location>
</feature>
<evidence type="ECO:0000313" key="3">
    <source>
        <dbReference type="Proteomes" id="UP000011724"/>
    </source>
</evidence>
<organism evidence="2 3">
    <name type="scientific">Pseudodesulfovibrio piezophilus (strain DSM 21447 / JCM 15486 / C1TLV30)</name>
    <name type="common">Desulfovibrio piezophilus</name>
    <dbReference type="NCBI Taxonomy" id="1322246"/>
    <lineage>
        <taxon>Bacteria</taxon>
        <taxon>Pseudomonadati</taxon>
        <taxon>Thermodesulfobacteriota</taxon>
        <taxon>Desulfovibrionia</taxon>
        <taxon>Desulfovibrionales</taxon>
        <taxon>Desulfovibrionaceae</taxon>
    </lineage>
</organism>
<dbReference type="HOGENOM" id="CLU_2329173_0_0_7"/>
<dbReference type="RefSeq" id="WP_015415323.1">
    <property type="nucleotide sequence ID" value="NC_020409.1"/>
</dbReference>
<evidence type="ECO:0000313" key="2">
    <source>
        <dbReference type="EMBL" id="CCH49279.1"/>
    </source>
</evidence>
<dbReference type="BioCyc" id="DPIE1322246:BN4_RS10275-MONOMER"/>
<protein>
    <submittedName>
        <fullName evidence="2">Uncharacterized protein</fullName>
    </submittedName>
</protein>
<reference evidence="3" key="2">
    <citation type="journal article" date="2013" name="Stand. Genomic Sci.">
        <title>Complete genome sequence of Desulfocapsa sulfexigens, a marine deltaproteobacterium specialized in disproportionating inorganic sulfur compounds.</title>
        <authorList>
            <person name="Finster K.W."/>
            <person name="Kjeldsen K.U."/>
            <person name="Kube M."/>
            <person name="Reinhardt R."/>
            <person name="Mussmann M."/>
            <person name="Amann R."/>
            <person name="Schreiber L."/>
        </authorList>
    </citation>
    <scope>NUCLEOTIDE SEQUENCE [LARGE SCALE GENOMIC DNA]</scope>
    <source>
        <strain evidence="3">DSM 10523 / SB164P1</strain>
    </source>
</reference>
<feature type="transmembrane region" description="Helical" evidence="1">
    <location>
        <begin position="9"/>
        <end position="30"/>
    </location>
</feature>
<dbReference type="STRING" id="1322246.BN4_12044"/>
<dbReference type="KEGG" id="dpi:BN4_12044"/>
<dbReference type="AlphaFoldDB" id="M1WR06"/>